<reference evidence="2 3" key="1">
    <citation type="submission" date="2016-11" db="EMBL/GenBank/DDBJ databases">
        <authorList>
            <person name="Jaros S."/>
            <person name="Januszkiewicz K."/>
            <person name="Wedrychowicz H."/>
        </authorList>
    </citation>
    <scope>NUCLEOTIDE SEQUENCE [LARGE SCALE GENOMIC DNA]</scope>
    <source>
        <strain evidence="2 3">CGMCC 1.7049</strain>
    </source>
</reference>
<evidence type="ECO:0000313" key="3">
    <source>
        <dbReference type="Proteomes" id="UP000199758"/>
    </source>
</evidence>
<organism evidence="2 3">
    <name type="scientific">Hydrocarboniphaga daqingensis</name>
    <dbReference type="NCBI Taxonomy" id="490188"/>
    <lineage>
        <taxon>Bacteria</taxon>
        <taxon>Pseudomonadati</taxon>
        <taxon>Pseudomonadota</taxon>
        <taxon>Gammaproteobacteria</taxon>
        <taxon>Nevskiales</taxon>
        <taxon>Nevskiaceae</taxon>
        <taxon>Hydrocarboniphaga</taxon>
    </lineage>
</organism>
<gene>
    <name evidence="2" type="ORF">SAMN04488068_1508</name>
</gene>
<name>A0A1M5MWH8_9GAMM</name>
<feature type="domain" description="Glyoxalase-like" evidence="1">
    <location>
        <begin position="13"/>
        <end position="122"/>
    </location>
</feature>
<dbReference type="RefSeq" id="WP_072896141.1">
    <property type="nucleotide sequence ID" value="NZ_FQWZ01000003.1"/>
</dbReference>
<dbReference type="OrthoDB" id="4762357at2"/>
<sequence>MPGPARAGALIYAHDLQRMSVFYQAVLGLQVLTADDQHQVLESADTQLILHAIPAAIAATFTIDRPPAIREEQAIKLFFSVDSLADAGKTADRLGGGLIGPEYAGPGFVLRNAYDPEGNVLQLRQWGGGP</sequence>
<dbReference type="InterPro" id="IPR029068">
    <property type="entry name" value="Glyas_Bleomycin-R_OHBP_Dase"/>
</dbReference>
<proteinExistence type="predicted"/>
<evidence type="ECO:0000259" key="1">
    <source>
        <dbReference type="Pfam" id="PF18029"/>
    </source>
</evidence>
<dbReference type="Proteomes" id="UP000199758">
    <property type="component" value="Unassembled WGS sequence"/>
</dbReference>
<dbReference type="SUPFAM" id="SSF54593">
    <property type="entry name" value="Glyoxalase/Bleomycin resistance protein/Dihydroxybiphenyl dioxygenase"/>
    <property type="match status" value="1"/>
</dbReference>
<protein>
    <recommendedName>
        <fullName evidence="1">Glyoxalase-like domain-containing protein</fullName>
    </recommendedName>
</protein>
<dbReference type="Pfam" id="PF18029">
    <property type="entry name" value="Glyoxalase_6"/>
    <property type="match status" value="1"/>
</dbReference>
<dbReference type="STRING" id="490188.SAMN04488068_1508"/>
<dbReference type="EMBL" id="FQWZ01000003">
    <property type="protein sequence ID" value="SHG81690.1"/>
    <property type="molecule type" value="Genomic_DNA"/>
</dbReference>
<dbReference type="AlphaFoldDB" id="A0A1M5MWH8"/>
<evidence type="ECO:0000313" key="2">
    <source>
        <dbReference type="EMBL" id="SHG81690.1"/>
    </source>
</evidence>
<keyword evidence="3" id="KW-1185">Reference proteome</keyword>
<dbReference type="Gene3D" id="3.10.180.10">
    <property type="entry name" value="2,3-Dihydroxybiphenyl 1,2-Dioxygenase, domain 1"/>
    <property type="match status" value="1"/>
</dbReference>
<accession>A0A1M5MWH8</accession>
<dbReference type="InterPro" id="IPR041581">
    <property type="entry name" value="Glyoxalase_6"/>
</dbReference>